<sequence length="326" mass="37236">MTNRISQTFQWYADFSTSPERMQVIKITCGGERTRRRLLPFFGAFKYYKLGSVDVKFVPASTLPVDPTGLSLEAGENTVDPRDQFNPGLVRITNGEDFWEDFPSGDTNKADALYYQMMLDQRWYKFNLQSGFRRSATPRYWTVGQFHQDVFPGFITNVPSFTKETGPPVSVHNFDTDHLKYQVENNDRLYNVSQGSSPYSLFQTGNKGTLGWLTTDNFLNVDSNYDRMCIADVPEVELMRVILPKAYKTKFYYRIYVSETVYFKEPVTMNAASYAIGTSPETYGYLTNSLDRFVFSRTEGVGTPSPYALATIQSQWHNDAHPGGVN</sequence>
<dbReference type="EMBL" id="KY086300">
    <property type="protein sequence ID" value="APR73546.1"/>
    <property type="molecule type" value="Genomic_DNA"/>
</dbReference>
<organism evidence="1 2">
    <name type="scientific">Chicken associated huchismacovirus 2</name>
    <dbReference type="NCBI Taxonomy" id="2169933"/>
    <lineage>
        <taxon>Viruses</taxon>
        <taxon>Monodnaviria</taxon>
        <taxon>Shotokuvirae</taxon>
        <taxon>Cressdnaviricota</taxon>
        <taxon>Arfiviricetes</taxon>
        <taxon>Cremevirales</taxon>
        <taxon>Smacoviridae</taxon>
        <taxon>Huchismacovirus</taxon>
        <taxon>Huchismacovirus chicas2</taxon>
    </lineage>
</organism>
<proteinExistence type="predicted"/>
<dbReference type="RefSeq" id="YP_009508840.1">
    <property type="nucleotide sequence ID" value="NC_039060.1"/>
</dbReference>
<keyword evidence="2" id="KW-1185">Reference proteome</keyword>
<accession>A0A1L6KWC2</accession>
<dbReference type="KEGG" id="vg:37620354"/>
<evidence type="ECO:0000313" key="1">
    <source>
        <dbReference type="EMBL" id="APR73546.1"/>
    </source>
</evidence>
<reference evidence="2" key="1">
    <citation type="submission" date="2016-10" db="EMBL/GenBank/DDBJ databases">
        <title>Fecal virome of healthy chickens reveals a large diversity of the eukaryote viral community, including novel circular single-stranded DNA viruses.</title>
        <authorList>
            <person name="Lima D.A."/>
            <person name="Cibulski S.P."/>
            <person name="Finkler F."/>
            <person name="Varela A.P.M."/>
            <person name="Teixeira T.F."/>
            <person name="Cerva C."/>
            <person name="Domingues G."/>
            <person name="Loiko M."/>
            <person name="Scheffer C.M."/>
            <person name="Santos H.F."/>
            <person name="Mayer F.Q."/>
            <person name="Roehe P.M."/>
        </authorList>
    </citation>
    <scope>NUCLEOTIDE SEQUENCE [LARGE SCALE GENOMIC DNA]</scope>
    <source>
        <strain evidence="2">RS/BR/2015/3</strain>
    </source>
</reference>
<dbReference type="Pfam" id="PF23784">
    <property type="entry name" value="Smaco_capsid"/>
    <property type="match status" value="2"/>
</dbReference>
<protein>
    <submittedName>
        <fullName evidence="1">Capsid protein</fullName>
    </submittedName>
</protein>
<evidence type="ECO:0000313" key="2">
    <source>
        <dbReference type="Proteomes" id="UP000240765"/>
    </source>
</evidence>
<dbReference type="Proteomes" id="UP000240765">
    <property type="component" value="Segment"/>
</dbReference>
<name>A0A1L6KWC2_9VIRU</name>
<dbReference type="InterPro" id="IPR057000">
    <property type="entry name" value="Smaco_capsid"/>
</dbReference>
<dbReference type="GeneID" id="37620354"/>